<accession>A0A8H6LXP8</accession>
<keyword evidence="1" id="KW-0732">Signal</keyword>
<evidence type="ECO:0000256" key="1">
    <source>
        <dbReference type="SAM" id="SignalP"/>
    </source>
</evidence>
<evidence type="ECO:0000313" key="3">
    <source>
        <dbReference type="Proteomes" id="UP000521943"/>
    </source>
</evidence>
<feature type="signal peptide" evidence="1">
    <location>
        <begin position="1"/>
        <end position="22"/>
    </location>
</feature>
<organism evidence="2 3">
    <name type="scientific">Ephemerocybe angulata</name>
    <dbReference type="NCBI Taxonomy" id="980116"/>
    <lineage>
        <taxon>Eukaryota</taxon>
        <taxon>Fungi</taxon>
        <taxon>Dikarya</taxon>
        <taxon>Basidiomycota</taxon>
        <taxon>Agaricomycotina</taxon>
        <taxon>Agaricomycetes</taxon>
        <taxon>Agaricomycetidae</taxon>
        <taxon>Agaricales</taxon>
        <taxon>Agaricineae</taxon>
        <taxon>Psathyrellaceae</taxon>
        <taxon>Ephemerocybe</taxon>
    </lineage>
</organism>
<proteinExistence type="predicted"/>
<comment type="caution">
    <text evidence="2">The sequence shown here is derived from an EMBL/GenBank/DDBJ whole genome shotgun (WGS) entry which is preliminary data.</text>
</comment>
<feature type="chain" id="PRO_5034150876" evidence="1">
    <location>
        <begin position="23"/>
        <end position="96"/>
    </location>
</feature>
<gene>
    <name evidence="2" type="ORF">DFP72DRAFT_1078535</name>
</gene>
<dbReference type="Proteomes" id="UP000521943">
    <property type="component" value="Unassembled WGS sequence"/>
</dbReference>
<name>A0A8H6LXP8_9AGAR</name>
<dbReference type="EMBL" id="JACGCI010000120">
    <property type="protein sequence ID" value="KAF6744467.1"/>
    <property type="molecule type" value="Genomic_DNA"/>
</dbReference>
<reference evidence="2 3" key="1">
    <citation type="submission" date="2020-07" db="EMBL/GenBank/DDBJ databases">
        <title>Comparative genomics of pyrophilous fungi reveals a link between fire events and developmental genes.</title>
        <authorList>
            <consortium name="DOE Joint Genome Institute"/>
            <person name="Steindorff A.S."/>
            <person name="Carver A."/>
            <person name="Calhoun S."/>
            <person name="Stillman K."/>
            <person name="Liu H."/>
            <person name="Lipzen A."/>
            <person name="Pangilinan J."/>
            <person name="Labutti K."/>
            <person name="Bruns T.D."/>
            <person name="Grigoriev I.V."/>
        </authorList>
    </citation>
    <scope>NUCLEOTIDE SEQUENCE [LARGE SCALE GENOMIC DNA]</scope>
    <source>
        <strain evidence="2 3">CBS 144469</strain>
    </source>
</reference>
<evidence type="ECO:0000313" key="2">
    <source>
        <dbReference type="EMBL" id="KAF6744467.1"/>
    </source>
</evidence>
<keyword evidence="3" id="KW-1185">Reference proteome</keyword>
<sequence>MRLSLLATVFTLALSHASLAAAQEYGSDDLSFAAREYINELAVREALAAFSTRELLEELKGREVYGYCVKCKKFSVPDGGRCSKNAEGHVLGGTPR</sequence>
<protein>
    <submittedName>
        <fullName evidence="2">Uncharacterized protein</fullName>
    </submittedName>
</protein>
<dbReference type="AlphaFoldDB" id="A0A8H6LXP8"/>